<organism evidence="2 3">
    <name type="scientific">Lactobacillus phage LpeD</name>
    <dbReference type="NCBI Taxonomy" id="2041210"/>
    <lineage>
        <taxon>Viruses</taxon>
        <taxon>Duplodnaviria</taxon>
        <taxon>Heunggongvirae</taxon>
        <taxon>Uroviricota</taxon>
        <taxon>Caudoviricetes</taxon>
        <taxon>Herelleviridae</taxon>
        <taxon>Elpedvirus</taxon>
        <taxon>Elpedvirus LpeD</taxon>
    </lineage>
</organism>
<sequence length="373" mass="42759">MKIINLDDSFRILKGNKLSVLDKLPASTYMVNFSPMQGFWLTKEDDFTTGVKKVYGNQMERIDKILKNYEDRDRSLGTLLSGTKGMGKTLFARMLAKEVLKKDMPVIIVPHNFPGILDFIGSIKQSVMILMDEFEKNFPRNDSDDGDSQEDMLSLLDGTDQTKRLYVVTANDLGAINQYLLNRPGRFYYHFRFNYPTPEEVKALLQDFVKPQYAKEIGEIEQFSNSISLNYDSLIAIAEEVNRGYAVKETIGDLNIQADGATERYTATVFFKNGQKLTDDVASDNDDMYLNIRINSTVNRPFVGISIKPYTGVSGENGKLEFDGSNIDSVKYDDTYYYDDDDKRVDKDMDGFKVKKIELTRKVRDSWSYDRYL</sequence>
<evidence type="ECO:0000313" key="2">
    <source>
        <dbReference type="EMBL" id="ATG86373.1"/>
    </source>
</evidence>
<evidence type="ECO:0000313" key="3">
    <source>
        <dbReference type="Proteomes" id="UP000229296"/>
    </source>
</evidence>
<dbReference type="Gene3D" id="3.40.50.300">
    <property type="entry name" value="P-loop containing nucleotide triphosphate hydrolases"/>
    <property type="match status" value="1"/>
</dbReference>
<accession>A0A291I9K5</accession>
<protein>
    <submittedName>
        <fullName evidence="2">Putative AAA superfamily ATPase</fullName>
    </submittedName>
</protein>
<dbReference type="CDD" id="cd00009">
    <property type="entry name" value="AAA"/>
    <property type="match status" value="1"/>
</dbReference>
<gene>
    <name evidence="2" type="ORF">LpeD_99</name>
</gene>
<dbReference type="SUPFAM" id="SSF52540">
    <property type="entry name" value="P-loop containing nucleoside triphosphate hydrolases"/>
    <property type="match status" value="1"/>
</dbReference>
<dbReference type="Proteomes" id="UP000229296">
    <property type="component" value="Segment"/>
</dbReference>
<dbReference type="GO" id="GO:0016887">
    <property type="term" value="F:ATP hydrolysis activity"/>
    <property type="evidence" value="ECO:0007669"/>
    <property type="project" value="InterPro"/>
</dbReference>
<feature type="domain" description="ATPase AAA-type core" evidence="1">
    <location>
        <begin position="79"/>
        <end position="194"/>
    </location>
</feature>
<dbReference type="Pfam" id="PF00004">
    <property type="entry name" value="AAA"/>
    <property type="match status" value="1"/>
</dbReference>
<dbReference type="EMBL" id="MF787246">
    <property type="protein sequence ID" value="ATG86373.1"/>
    <property type="molecule type" value="Genomic_DNA"/>
</dbReference>
<dbReference type="InterPro" id="IPR003959">
    <property type="entry name" value="ATPase_AAA_core"/>
</dbReference>
<keyword evidence="3" id="KW-1185">Reference proteome</keyword>
<proteinExistence type="predicted"/>
<reference evidence="2 3" key="1">
    <citation type="submission" date="2017-08" db="EMBL/GenBank/DDBJ databases">
        <title>Isolation and Characterization of phages of Lactobacillus pentosus and plantarum.</title>
        <authorList>
            <person name="Qi R."/>
            <person name="Yu M."/>
            <person name="Qiao X."/>
            <person name="Li Y."/>
        </authorList>
    </citation>
    <scope>NUCLEOTIDE SEQUENCE [LARGE SCALE GENOMIC DNA]</scope>
</reference>
<dbReference type="InterPro" id="IPR027417">
    <property type="entry name" value="P-loop_NTPase"/>
</dbReference>
<dbReference type="GO" id="GO:0005524">
    <property type="term" value="F:ATP binding"/>
    <property type="evidence" value="ECO:0007669"/>
    <property type="project" value="InterPro"/>
</dbReference>
<evidence type="ECO:0000259" key="1">
    <source>
        <dbReference type="Pfam" id="PF00004"/>
    </source>
</evidence>
<name>A0A291I9K5_9CAUD</name>